<dbReference type="InterPro" id="IPR027409">
    <property type="entry name" value="GroEL-like_apical_dom_sf"/>
</dbReference>
<reference evidence="2" key="1">
    <citation type="submission" date="2015-09" db="EMBL/GenBank/DDBJ databases">
        <title>Scylla olivacea transcriptome.</title>
        <authorList>
            <person name="Ikhwanuddin M."/>
        </authorList>
    </citation>
    <scope>NUCLEOTIDE SEQUENCE</scope>
</reference>
<dbReference type="InterPro" id="IPR027410">
    <property type="entry name" value="TCP-1-like_intermed_sf"/>
</dbReference>
<dbReference type="Pfam" id="PF00118">
    <property type="entry name" value="Cpn60_TCP1"/>
    <property type="match status" value="1"/>
</dbReference>
<dbReference type="PANTHER" id="PTHR46787:SF1">
    <property type="entry name" value="MOLECULAR CHAPERONE MKKS"/>
    <property type="match status" value="1"/>
</dbReference>
<proteinExistence type="predicted"/>
<dbReference type="GO" id="GO:0005634">
    <property type="term" value="C:nucleus"/>
    <property type="evidence" value="ECO:0007669"/>
    <property type="project" value="TreeGrafter"/>
</dbReference>
<dbReference type="Gene3D" id="3.30.260.10">
    <property type="entry name" value="TCP-1-like chaperonin intermediate domain"/>
    <property type="match status" value="1"/>
</dbReference>
<dbReference type="GO" id="GO:0005737">
    <property type="term" value="C:cytoplasm"/>
    <property type="evidence" value="ECO:0007669"/>
    <property type="project" value="TreeGrafter"/>
</dbReference>
<dbReference type="InterPro" id="IPR027413">
    <property type="entry name" value="GROEL-like_equatorial_sf"/>
</dbReference>
<sequence>MSGVVLEGERVKGVFCHSVGHPSCLSMLASYRKLLLSAYGPKGSSVLISNAVGREALVSSSSEIVKELSFAHPTTKYINALISAQNSSCGLNGLYTGLLCVGLLEEALKCEEEMPHPIVSCVSEWIISQLVEQLDKFPPQVVMELDIGEMDQVVSFVKTIIGAKSCLGLTKSEANDLSIIIVRAFLKSIPGEYIHNGFGHVSITAQEEGPSSPGAIFEGMLYRNPDVSLNRVEEIGALSEIRVLLFTVALSYTEETTSVAWGGPGTKEDNFGSLVLVSLMSILKKRNISIIANQKPVHPVLKFELERVGCLVLERLGTSAAESLIRVSGCRGVSNLNNLPGELSDAVLGTLTSAQNVVFNNKNYILLDNSEGCVSTLLLPTTSPSILPTLKETTESCLAALRMAVVDGRVVCGGGCLEAWVATTVTHLITTNAQLLTQLAGASPYHIFKVGNIFVRTLMELALYLSGGSSNRFDWSVDTVFHHLWHTPPHLLKDVTGSSTALPASPPQHCVCGLVTQEAVRFKYNGWWKPVEFQLSDHLPIFPSQQKRENDQKSGKCKSSLEVSCSKESESEPGSLGQCTEDSLEGCGNTSDEDVDSLEKTPHSLEEEIDSLEGKLESFDIEEYDSLEDILDRYAKPQDDGEECKVPEAKIEEHVPGALYDSFAAKFNATRLALEGFTQLLHIGQCIFDR</sequence>
<dbReference type="SUPFAM" id="SSF52029">
    <property type="entry name" value="GroEL apical domain-like"/>
    <property type="match status" value="1"/>
</dbReference>
<dbReference type="GO" id="GO:0051131">
    <property type="term" value="P:chaperone-mediated protein complex assembly"/>
    <property type="evidence" value="ECO:0007669"/>
    <property type="project" value="TreeGrafter"/>
</dbReference>
<dbReference type="GO" id="GO:0005524">
    <property type="term" value="F:ATP binding"/>
    <property type="evidence" value="ECO:0007669"/>
    <property type="project" value="InterPro"/>
</dbReference>
<dbReference type="PANTHER" id="PTHR46787">
    <property type="entry name" value="SYNDROMES PUTATIVE CHAPERONIN-RELATED"/>
    <property type="match status" value="1"/>
</dbReference>
<dbReference type="GO" id="GO:0006457">
    <property type="term" value="P:protein folding"/>
    <property type="evidence" value="ECO:0007669"/>
    <property type="project" value="InterPro"/>
</dbReference>
<dbReference type="GO" id="GO:0051082">
    <property type="term" value="F:unfolded protein binding"/>
    <property type="evidence" value="ECO:0007669"/>
    <property type="project" value="InterPro"/>
</dbReference>
<name>A0A0P4WSX8_SCYOL</name>
<dbReference type="SUPFAM" id="SSF48592">
    <property type="entry name" value="GroEL equatorial domain-like"/>
    <property type="match status" value="1"/>
</dbReference>
<dbReference type="EMBL" id="GDRN01026810">
    <property type="protein sequence ID" value="JAI67671.1"/>
    <property type="molecule type" value="Transcribed_RNA"/>
</dbReference>
<dbReference type="GO" id="GO:1902636">
    <property type="term" value="C:kinociliary basal body"/>
    <property type="evidence" value="ECO:0007669"/>
    <property type="project" value="TreeGrafter"/>
</dbReference>
<evidence type="ECO:0000313" key="2">
    <source>
        <dbReference type="EMBL" id="JAI67671.1"/>
    </source>
</evidence>
<accession>A0A0P4WSX8</accession>
<dbReference type="GO" id="GO:0032502">
    <property type="term" value="P:developmental process"/>
    <property type="evidence" value="ECO:0007669"/>
    <property type="project" value="TreeGrafter"/>
</dbReference>
<dbReference type="InterPro" id="IPR028790">
    <property type="entry name" value="MKKS"/>
</dbReference>
<dbReference type="Gene3D" id="3.50.7.10">
    <property type="entry name" value="GroEL"/>
    <property type="match status" value="1"/>
</dbReference>
<dbReference type="GO" id="GO:0060271">
    <property type="term" value="P:cilium assembly"/>
    <property type="evidence" value="ECO:0007669"/>
    <property type="project" value="InterPro"/>
</dbReference>
<organism evidence="2">
    <name type="scientific">Scylla olivacea</name>
    <name type="common">Orange mud crab</name>
    <name type="synonym">Cancer olivacea</name>
    <dbReference type="NCBI Taxonomy" id="85551"/>
    <lineage>
        <taxon>Eukaryota</taxon>
        <taxon>Metazoa</taxon>
        <taxon>Ecdysozoa</taxon>
        <taxon>Arthropoda</taxon>
        <taxon>Crustacea</taxon>
        <taxon>Multicrustacea</taxon>
        <taxon>Malacostraca</taxon>
        <taxon>Eumalacostraca</taxon>
        <taxon>Eucarida</taxon>
        <taxon>Decapoda</taxon>
        <taxon>Pleocyemata</taxon>
        <taxon>Brachyura</taxon>
        <taxon>Eubrachyura</taxon>
        <taxon>Portunoidea</taxon>
        <taxon>Portunidae</taxon>
        <taxon>Portuninae</taxon>
        <taxon>Scylla</taxon>
    </lineage>
</organism>
<dbReference type="InterPro" id="IPR002423">
    <property type="entry name" value="Cpn60/GroEL/TCP-1"/>
</dbReference>
<evidence type="ECO:0000256" key="1">
    <source>
        <dbReference type="SAM" id="MobiDB-lite"/>
    </source>
</evidence>
<dbReference type="AlphaFoldDB" id="A0A0P4WSX8"/>
<feature type="region of interest" description="Disordered" evidence="1">
    <location>
        <begin position="568"/>
        <end position="600"/>
    </location>
</feature>
<dbReference type="Gene3D" id="1.10.560.10">
    <property type="entry name" value="GroEL-like equatorial domain"/>
    <property type="match status" value="1"/>
</dbReference>
<protein>
    <submittedName>
        <fullName evidence="2">Uncharacterized protein</fullName>
    </submittedName>
</protein>